<dbReference type="SMART" id="SM00354">
    <property type="entry name" value="HTH_LACI"/>
    <property type="match status" value="1"/>
</dbReference>
<evidence type="ECO:0000256" key="3">
    <source>
        <dbReference type="ARBA" id="ARBA00023125"/>
    </source>
</evidence>
<keyword evidence="2" id="KW-0805">Transcription regulation</keyword>
<dbReference type="InterPro" id="IPR046335">
    <property type="entry name" value="LacI/GalR-like_sensor"/>
</dbReference>
<dbReference type="EMBL" id="JAEHOH010000010">
    <property type="protein sequence ID" value="MBK0419048.1"/>
    <property type="molecule type" value="Genomic_DNA"/>
</dbReference>
<evidence type="ECO:0000259" key="5">
    <source>
        <dbReference type="PROSITE" id="PS50932"/>
    </source>
</evidence>
<gene>
    <name evidence="6" type="ORF">JD276_08365</name>
</gene>
<comment type="caution">
    <text evidence="6">The sequence shown here is derived from an EMBL/GenBank/DDBJ whole genome shotgun (WGS) entry which is preliminary data.</text>
</comment>
<keyword evidence="4" id="KW-0804">Transcription</keyword>
<keyword evidence="1" id="KW-0678">Repressor</keyword>
<dbReference type="InterPro" id="IPR000843">
    <property type="entry name" value="HTH_LacI"/>
</dbReference>
<sequence length="341" mass="36490">MADVARRAGVSVTTVSHALNSTRRVAPATVELVMQAIAETGYRHNLTARALATSSTTTIGLAMSIVTNPYFGELAGQLEERLRQAGFSLVLANTNDDPGRALDVIEDLCARQVSGIIAVPIEGSPELTEALRRLSEQRFPLVFLDRPSDLPVDQVYSDGERSVYDLAEHLALLGHRRIGFVNGTTESASGLDRLAGYRRAVEALGIEDDPEMIIEGESDERVAQTAVRRHLGSPRRAEALIVSNNQMAIGALRAIREAGLSIPHDIAVVSFDDFKGADLLSPGLTVAKQDVDLLASSAVRLLLRQVSTPGRAPDTVVAKTRFVHRESCGCPARGTGEGGPP</sequence>
<protein>
    <submittedName>
        <fullName evidence="6">LacI family DNA-binding transcriptional regulator</fullName>
    </submittedName>
</protein>
<dbReference type="CDD" id="cd06267">
    <property type="entry name" value="PBP1_LacI_sugar_binding-like"/>
    <property type="match status" value="1"/>
</dbReference>
<dbReference type="RefSeq" id="WP_233615497.1">
    <property type="nucleotide sequence ID" value="NZ_JAEHOH010000010.1"/>
</dbReference>
<dbReference type="PANTHER" id="PTHR30146:SF148">
    <property type="entry name" value="HTH-TYPE TRANSCRIPTIONAL REPRESSOR PURR-RELATED"/>
    <property type="match status" value="1"/>
</dbReference>
<dbReference type="PROSITE" id="PS50932">
    <property type="entry name" value="HTH_LACI_2"/>
    <property type="match status" value="1"/>
</dbReference>
<keyword evidence="7" id="KW-1185">Reference proteome</keyword>
<dbReference type="Pfam" id="PF13377">
    <property type="entry name" value="Peripla_BP_3"/>
    <property type="match status" value="1"/>
</dbReference>
<feature type="domain" description="HTH lacI-type" evidence="5">
    <location>
        <begin position="1"/>
        <end position="53"/>
    </location>
</feature>
<evidence type="ECO:0000256" key="1">
    <source>
        <dbReference type="ARBA" id="ARBA00022491"/>
    </source>
</evidence>
<keyword evidence="3 6" id="KW-0238">DNA-binding</keyword>
<evidence type="ECO:0000313" key="7">
    <source>
        <dbReference type="Proteomes" id="UP000608530"/>
    </source>
</evidence>
<evidence type="ECO:0000256" key="4">
    <source>
        <dbReference type="ARBA" id="ARBA00023163"/>
    </source>
</evidence>
<reference evidence="6" key="1">
    <citation type="submission" date="2020-12" db="EMBL/GenBank/DDBJ databases">
        <title>Leucobacter sp. CAS1, isolated from Chromium sludge.</title>
        <authorList>
            <person name="Xu Z."/>
        </authorList>
    </citation>
    <scope>NUCLEOTIDE SEQUENCE</scope>
    <source>
        <strain evidence="6">CSA1</strain>
    </source>
</reference>
<dbReference type="GO" id="GO:0000976">
    <property type="term" value="F:transcription cis-regulatory region binding"/>
    <property type="evidence" value="ECO:0007669"/>
    <property type="project" value="TreeGrafter"/>
</dbReference>
<dbReference type="SUPFAM" id="SSF47413">
    <property type="entry name" value="lambda repressor-like DNA-binding domains"/>
    <property type="match status" value="1"/>
</dbReference>
<evidence type="ECO:0000256" key="2">
    <source>
        <dbReference type="ARBA" id="ARBA00023015"/>
    </source>
</evidence>
<proteinExistence type="predicted"/>
<organism evidence="6 7">
    <name type="scientific">Leucobacter chromiisoli</name>
    <dbReference type="NCBI Taxonomy" id="2796471"/>
    <lineage>
        <taxon>Bacteria</taxon>
        <taxon>Bacillati</taxon>
        <taxon>Actinomycetota</taxon>
        <taxon>Actinomycetes</taxon>
        <taxon>Micrococcales</taxon>
        <taxon>Microbacteriaceae</taxon>
        <taxon>Leucobacter</taxon>
    </lineage>
</organism>
<dbReference type="Gene3D" id="3.40.50.2300">
    <property type="match status" value="2"/>
</dbReference>
<dbReference type="GO" id="GO:0003700">
    <property type="term" value="F:DNA-binding transcription factor activity"/>
    <property type="evidence" value="ECO:0007669"/>
    <property type="project" value="TreeGrafter"/>
</dbReference>
<name>A0A934Q7C6_9MICO</name>
<dbReference type="PROSITE" id="PS00356">
    <property type="entry name" value="HTH_LACI_1"/>
    <property type="match status" value="1"/>
</dbReference>
<dbReference type="SUPFAM" id="SSF53822">
    <property type="entry name" value="Periplasmic binding protein-like I"/>
    <property type="match status" value="1"/>
</dbReference>
<dbReference type="InterPro" id="IPR010982">
    <property type="entry name" value="Lambda_DNA-bd_dom_sf"/>
</dbReference>
<dbReference type="Proteomes" id="UP000608530">
    <property type="component" value="Unassembled WGS sequence"/>
</dbReference>
<evidence type="ECO:0000313" key="6">
    <source>
        <dbReference type="EMBL" id="MBK0419048.1"/>
    </source>
</evidence>
<accession>A0A934Q7C6</accession>
<dbReference type="AlphaFoldDB" id="A0A934Q7C6"/>
<dbReference type="InterPro" id="IPR028082">
    <property type="entry name" value="Peripla_BP_I"/>
</dbReference>
<dbReference type="CDD" id="cd01392">
    <property type="entry name" value="HTH_LacI"/>
    <property type="match status" value="1"/>
</dbReference>
<dbReference type="PANTHER" id="PTHR30146">
    <property type="entry name" value="LACI-RELATED TRANSCRIPTIONAL REPRESSOR"/>
    <property type="match status" value="1"/>
</dbReference>
<dbReference type="Gene3D" id="1.10.260.40">
    <property type="entry name" value="lambda repressor-like DNA-binding domains"/>
    <property type="match status" value="1"/>
</dbReference>
<dbReference type="Pfam" id="PF00356">
    <property type="entry name" value="LacI"/>
    <property type="match status" value="1"/>
</dbReference>